<dbReference type="PANTHER" id="PTHR20861:SF6">
    <property type="entry name" value="BETA-RIBOFURANOSYLPHENOL 5'-PHOSPHATE SYNTHASE"/>
    <property type="match status" value="1"/>
</dbReference>
<dbReference type="EMBL" id="LAZR01010349">
    <property type="protein sequence ID" value="KKM67439.1"/>
    <property type="molecule type" value="Genomic_DNA"/>
</dbReference>
<keyword evidence="1" id="KW-0808">Transferase</keyword>
<dbReference type="InterPro" id="IPR020568">
    <property type="entry name" value="Ribosomal_Su5_D2-typ_SF"/>
</dbReference>
<feature type="domain" description="GHMP kinase C-terminal" evidence="3">
    <location>
        <begin position="233"/>
        <end position="312"/>
    </location>
</feature>
<sequence length="336" mass="37628">MTHLRITTPCRIHLSLIDENGYTGRVDGGFGLMLDRPNVVFEASNNAREFKIEAHKYYRESIEVINEIASKVFKKYGISNKNFHFNLKRYFPSHVGLGSKTQLSLAIATAIIKLKNIDHTTTHDLTKLVERGGTSGIGWRGFETGGFILDGGHDFGKDKEKETFLPSFASSSANPAMTIFRHDIPENWRFVLVIPSVKKGAYGDDEIRAFQNYAPIPKNEVNEVSHQVLMKILPGILKGDLKCFGEGLKRIQSIGFKKIEIDLQHKTIKDLLNFFDEYGLKAYGMSSFGPSVIGIVESDSEAEDLLNEIQRNQKDGGSHIYISKPNNTGAKILFVD</sequence>
<dbReference type="NCBIfam" id="NF040726">
    <property type="entry name" value="BetaRFA-P_synth"/>
    <property type="match status" value="1"/>
</dbReference>
<accession>A0A0F9JCB3</accession>
<dbReference type="InterPro" id="IPR013750">
    <property type="entry name" value="GHMP_kinase_C_dom"/>
</dbReference>
<dbReference type="PIRSF" id="PIRSF004884">
    <property type="entry name" value="Sugar_kin_arch"/>
    <property type="match status" value="1"/>
</dbReference>
<dbReference type="GO" id="GO:0005524">
    <property type="term" value="F:ATP binding"/>
    <property type="evidence" value="ECO:0007669"/>
    <property type="project" value="InterPro"/>
</dbReference>
<evidence type="ECO:0000256" key="1">
    <source>
        <dbReference type="ARBA" id="ARBA00022679"/>
    </source>
</evidence>
<gene>
    <name evidence="4" type="ORF">LCGC14_1471130</name>
</gene>
<dbReference type="SUPFAM" id="SSF54211">
    <property type="entry name" value="Ribosomal protein S5 domain 2-like"/>
    <property type="match status" value="1"/>
</dbReference>
<dbReference type="NCBIfam" id="TIGR00144">
    <property type="entry name" value="beta_RFAP_syn"/>
    <property type="match status" value="1"/>
</dbReference>
<dbReference type="InterPro" id="IPR053442">
    <property type="entry name" value="Beta-RFA-P_synthase"/>
</dbReference>
<dbReference type="Pfam" id="PF00288">
    <property type="entry name" value="GHMP_kinases_N"/>
    <property type="match status" value="1"/>
</dbReference>
<protein>
    <submittedName>
        <fullName evidence="4">Uncharacterized protein</fullName>
    </submittedName>
</protein>
<dbReference type="GO" id="GO:0016740">
    <property type="term" value="F:transferase activity"/>
    <property type="evidence" value="ECO:0007669"/>
    <property type="project" value="UniProtKB-KW"/>
</dbReference>
<dbReference type="AlphaFoldDB" id="A0A0F9JCB3"/>
<dbReference type="InterPro" id="IPR006204">
    <property type="entry name" value="GHMP_kinase_N_dom"/>
</dbReference>
<evidence type="ECO:0000259" key="3">
    <source>
        <dbReference type="Pfam" id="PF08544"/>
    </source>
</evidence>
<name>A0A0F9JCB3_9ZZZZ</name>
<evidence type="ECO:0000313" key="4">
    <source>
        <dbReference type="EMBL" id="KKM67439.1"/>
    </source>
</evidence>
<comment type="caution">
    <text evidence="4">The sequence shown here is derived from an EMBL/GenBank/DDBJ whole genome shotgun (WGS) entry which is preliminary data.</text>
</comment>
<dbReference type="PANTHER" id="PTHR20861">
    <property type="entry name" value="HOMOSERINE/4-DIPHOSPHOCYTIDYL-2-C-METHYL-D-ERYTHRITOL KINASE"/>
    <property type="match status" value="1"/>
</dbReference>
<dbReference type="Pfam" id="PF08544">
    <property type="entry name" value="GHMP_kinases_C"/>
    <property type="match status" value="1"/>
</dbReference>
<reference evidence="4" key="1">
    <citation type="journal article" date="2015" name="Nature">
        <title>Complex archaea that bridge the gap between prokaryotes and eukaryotes.</title>
        <authorList>
            <person name="Spang A."/>
            <person name="Saw J.H."/>
            <person name="Jorgensen S.L."/>
            <person name="Zaremba-Niedzwiedzka K."/>
            <person name="Martijn J."/>
            <person name="Lind A.E."/>
            <person name="van Eijk R."/>
            <person name="Schleper C."/>
            <person name="Guy L."/>
            <person name="Ettema T.J."/>
        </authorList>
    </citation>
    <scope>NUCLEOTIDE SEQUENCE</scope>
</reference>
<feature type="domain" description="GHMP kinase N-terminal" evidence="2">
    <location>
        <begin position="65"/>
        <end position="136"/>
    </location>
</feature>
<evidence type="ECO:0000259" key="2">
    <source>
        <dbReference type="Pfam" id="PF00288"/>
    </source>
</evidence>
<proteinExistence type="predicted"/>
<organism evidence="4">
    <name type="scientific">marine sediment metagenome</name>
    <dbReference type="NCBI Taxonomy" id="412755"/>
    <lineage>
        <taxon>unclassified sequences</taxon>
        <taxon>metagenomes</taxon>
        <taxon>ecological metagenomes</taxon>
    </lineage>
</organism>
<dbReference type="InterPro" id="IPR004422">
    <property type="entry name" value="RFAP_synthase"/>
</dbReference>